<dbReference type="InterPro" id="IPR043519">
    <property type="entry name" value="NT_sf"/>
</dbReference>
<gene>
    <name evidence="2" type="ORF">SKTS_21530</name>
</gene>
<dbReference type="Gene3D" id="3.30.460.10">
    <property type="entry name" value="Beta Polymerase, domain 2"/>
    <property type="match status" value="1"/>
</dbReference>
<evidence type="ECO:0000313" key="2">
    <source>
        <dbReference type="EMBL" id="BCB27267.1"/>
    </source>
</evidence>
<dbReference type="Pfam" id="PF01909">
    <property type="entry name" value="NTP_transf_2"/>
    <property type="match status" value="1"/>
</dbReference>
<dbReference type="CDD" id="cd05403">
    <property type="entry name" value="NT_KNTase_like"/>
    <property type="match status" value="1"/>
</dbReference>
<dbReference type="AlphaFoldDB" id="A0A6F8VDU2"/>
<dbReference type="GO" id="GO:0016779">
    <property type="term" value="F:nucleotidyltransferase activity"/>
    <property type="evidence" value="ECO:0007669"/>
    <property type="project" value="InterPro"/>
</dbReference>
<dbReference type="PANTHER" id="PTHR43449:SF3">
    <property type="entry name" value="POLYMERASE NUCLEOTIDYL TRANSFERASE DOMAIN-CONTAINING PROTEIN"/>
    <property type="match status" value="1"/>
</dbReference>
<dbReference type="KEGG" id="slac:SKTS_21530"/>
<dbReference type="EMBL" id="AP022853">
    <property type="protein sequence ID" value="BCB27267.1"/>
    <property type="molecule type" value="Genomic_DNA"/>
</dbReference>
<keyword evidence="3" id="KW-1185">Reference proteome</keyword>
<dbReference type="SUPFAM" id="SSF81301">
    <property type="entry name" value="Nucleotidyltransferase"/>
    <property type="match status" value="1"/>
</dbReference>
<dbReference type="Proteomes" id="UP000502260">
    <property type="component" value="Chromosome"/>
</dbReference>
<dbReference type="RefSeq" id="WP_173064575.1">
    <property type="nucleotide sequence ID" value="NZ_AP022853.1"/>
</dbReference>
<evidence type="ECO:0000259" key="1">
    <source>
        <dbReference type="Pfam" id="PF01909"/>
    </source>
</evidence>
<dbReference type="PANTHER" id="PTHR43449">
    <property type="entry name" value="NUCLEOTIDYLTRANSFERASE"/>
    <property type="match status" value="1"/>
</dbReference>
<reference evidence="3" key="1">
    <citation type="submission" date="2020-03" db="EMBL/GenBank/DDBJ databases">
        <title>Complete genome sequence of sulfur-oxidizing bacterium skT11.</title>
        <authorList>
            <person name="Kanda M."/>
            <person name="Kojima H."/>
            <person name="Fukui M."/>
        </authorList>
    </citation>
    <scope>NUCLEOTIDE SEQUENCE [LARGE SCALE GENOMIC DNA]</scope>
    <source>
        <strain evidence="3">skT11</strain>
    </source>
</reference>
<name>A0A6F8VDU2_9PROT</name>
<feature type="domain" description="Polymerase nucleotidyl transferase" evidence="1">
    <location>
        <begin position="16"/>
        <end position="77"/>
    </location>
</feature>
<protein>
    <recommendedName>
        <fullName evidence="1">Polymerase nucleotidyl transferase domain-containing protein</fullName>
    </recommendedName>
</protein>
<proteinExistence type="predicted"/>
<organism evidence="2 3">
    <name type="scientific">Sulfurimicrobium lacus</name>
    <dbReference type="NCBI Taxonomy" id="2715678"/>
    <lineage>
        <taxon>Bacteria</taxon>
        <taxon>Pseudomonadati</taxon>
        <taxon>Pseudomonadota</taxon>
        <taxon>Betaproteobacteria</taxon>
        <taxon>Nitrosomonadales</taxon>
        <taxon>Sulfuricellaceae</taxon>
        <taxon>Sulfurimicrobium</taxon>
    </lineage>
</organism>
<evidence type="ECO:0000313" key="3">
    <source>
        <dbReference type="Proteomes" id="UP000502260"/>
    </source>
</evidence>
<dbReference type="InterPro" id="IPR002934">
    <property type="entry name" value="Polymerase_NTP_transf_dom"/>
</dbReference>
<sequence>MLTHDLIQAAVQKLVALAHPTRVILFGSYARGEAGEDSDIDLLVVEPRVENRGAEMVRLRRAIGRVGTGVDVLVYSEEEVARRGQVPGTVIYWALREGKTLYDARA</sequence>
<accession>A0A6F8VDU2</accession>